<dbReference type="PANTHER" id="PTHR43581">
    <property type="entry name" value="ATP/GTP PHOSPHATASE"/>
    <property type="match status" value="1"/>
</dbReference>
<dbReference type="Proteomes" id="UP001398556">
    <property type="component" value="Unassembled WGS sequence"/>
</dbReference>
<comment type="caution">
    <text evidence="2">The sequence shown here is derived from an EMBL/GenBank/DDBJ whole genome shotgun (WGS) entry which is preliminary data.</text>
</comment>
<dbReference type="Pfam" id="PF13304">
    <property type="entry name" value="AAA_21"/>
    <property type="match status" value="1"/>
</dbReference>
<dbReference type="InterPro" id="IPR027417">
    <property type="entry name" value="P-loop_NTPase"/>
</dbReference>
<dbReference type="CDD" id="cd00267">
    <property type="entry name" value="ABC_ATPase"/>
    <property type="match status" value="2"/>
</dbReference>
<reference evidence="2 3" key="1">
    <citation type="submission" date="2024-04" db="EMBL/GenBank/DDBJ databases">
        <title>Flavobacterium sp. DGU99 16S ribosomal RNA gene Genome sequencing and assembly.</title>
        <authorList>
            <person name="Park S."/>
        </authorList>
    </citation>
    <scope>NUCLEOTIDE SEQUENCE [LARGE SCALE GENOMIC DNA]</scope>
    <source>
        <strain evidence="2 3">DGU99</strain>
    </source>
</reference>
<dbReference type="EMBL" id="JBBYHU010000005">
    <property type="protein sequence ID" value="MEL1240222.1"/>
    <property type="molecule type" value="Genomic_DNA"/>
</dbReference>
<organism evidence="2 3">
    <name type="scientific">Flavobacterium flavipallidum</name>
    <dbReference type="NCBI Taxonomy" id="3139140"/>
    <lineage>
        <taxon>Bacteria</taxon>
        <taxon>Pseudomonadati</taxon>
        <taxon>Bacteroidota</taxon>
        <taxon>Flavobacteriia</taxon>
        <taxon>Flavobacteriales</taxon>
        <taxon>Flavobacteriaceae</taxon>
        <taxon>Flavobacterium</taxon>
    </lineage>
</organism>
<dbReference type="Gene3D" id="3.40.50.300">
    <property type="entry name" value="P-loop containing nucleotide triphosphate hydrolases"/>
    <property type="match status" value="1"/>
</dbReference>
<gene>
    <name evidence="2" type="ORF">AAEO59_04085</name>
</gene>
<name>A0ABU9HJU9_9FLAO</name>
<dbReference type="InterPro" id="IPR034139">
    <property type="entry name" value="TOPRIM_OLD"/>
</dbReference>
<feature type="domain" description="AAA+ ATPase" evidence="1">
    <location>
        <begin position="21"/>
        <end position="297"/>
    </location>
</feature>
<evidence type="ECO:0000313" key="3">
    <source>
        <dbReference type="Proteomes" id="UP001398556"/>
    </source>
</evidence>
<proteinExistence type="predicted"/>
<protein>
    <submittedName>
        <fullName evidence="2">AAA family ATPase</fullName>
    </submittedName>
</protein>
<dbReference type="RefSeq" id="WP_341699467.1">
    <property type="nucleotide sequence ID" value="NZ_JBBYHU010000005.1"/>
</dbReference>
<evidence type="ECO:0000313" key="2">
    <source>
        <dbReference type="EMBL" id="MEL1240222.1"/>
    </source>
</evidence>
<evidence type="ECO:0000259" key="1">
    <source>
        <dbReference type="SMART" id="SM00382"/>
    </source>
</evidence>
<accession>A0ABU9HJU9</accession>
<sequence>MIKIWLSNIEFNDNSKVSLNENDIVVIVGPNNAGKSATLKETSSMIRNKTKRGKIVSDITINNSGTEEDLVTYVNNFSQEIYTGSRQPDLQGFNFRINQANLPHYWNNMNDGIDQLANIFVNILSTEQRLIAANPPQSIKITTNPPQHPIHFLQKNDKLELQFSEYFKQAFGTDLIVHRNAGNEVPLYVGKKPKPKKGEDRISEGYLRELEKLDLLQLQGDGMRSFVGFLLNAFISHHKMLFIDEPEAFLHPPQARLLGKMLAKDLPSERQLFLTTHSEDFLKGLLDSNVQNLKIIRIQRKDSINEVSVLNSLDINEIWADSLLRHSNVLSGLFHSKVIICESDSDCRFFSAILSSLYDDLGQIAPDVLFIHCGGKHRVPVVIKALKKLNVPMSIVTDFDVLNNINPIKSIYESLGGTWSEVEKDWNLVKAEIESKRPEFLTEDLKDEIKEVFDSTSERIFPKEKISEINRALKKASPWTEAKQVGKAYIPSGNATKAFERLQINFKEKGFYILEVGELECFDKTIGNHGPKWVNDVLSKDLKNDLELEIARNFVKEII</sequence>
<dbReference type="PANTHER" id="PTHR43581:SF4">
    <property type="entry name" value="ATP_GTP PHOSPHATASE"/>
    <property type="match status" value="1"/>
</dbReference>
<dbReference type="InterPro" id="IPR003593">
    <property type="entry name" value="AAA+_ATPase"/>
</dbReference>
<keyword evidence="3" id="KW-1185">Reference proteome</keyword>
<dbReference type="InterPro" id="IPR051396">
    <property type="entry name" value="Bact_Antivir_Def_Nuclease"/>
</dbReference>
<dbReference type="SMART" id="SM00382">
    <property type="entry name" value="AAA"/>
    <property type="match status" value="1"/>
</dbReference>
<dbReference type="InterPro" id="IPR003959">
    <property type="entry name" value="ATPase_AAA_core"/>
</dbReference>
<dbReference type="Pfam" id="PF20469">
    <property type="entry name" value="OLD-like_TOPRIM"/>
    <property type="match status" value="1"/>
</dbReference>
<dbReference type="SUPFAM" id="SSF52540">
    <property type="entry name" value="P-loop containing nucleoside triphosphate hydrolases"/>
    <property type="match status" value="1"/>
</dbReference>